<sequence length="40" mass="4157">VRSIGTAVTGRPDAIFPSVVSVTAVWSSNTVVTLLLTLDL</sequence>
<dbReference type="EMBL" id="LXQA010471938">
    <property type="protein sequence ID" value="MCI53959.1"/>
    <property type="molecule type" value="Genomic_DNA"/>
</dbReference>
<feature type="transmembrane region" description="Helical" evidence="1">
    <location>
        <begin position="15"/>
        <end position="38"/>
    </location>
</feature>
<feature type="non-terminal residue" evidence="2">
    <location>
        <position position="1"/>
    </location>
</feature>
<comment type="caution">
    <text evidence="2">The sequence shown here is derived from an EMBL/GenBank/DDBJ whole genome shotgun (WGS) entry which is preliminary data.</text>
</comment>
<evidence type="ECO:0000256" key="1">
    <source>
        <dbReference type="SAM" id="Phobius"/>
    </source>
</evidence>
<accession>A0A392SZ36</accession>
<keyword evidence="3" id="KW-1185">Reference proteome</keyword>
<keyword evidence="1" id="KW-0472">Membrane</keyword>
<name>A0A392SZ36_9FABA</name>
<dbReference type="AlphaFoldDB" id="A0A392SZ36"/>
<organism evidence="2 3">
    <name type="scientific">Trifolium medium</name>
    <dbReference type="NCBI Taxonomy" id="97028"/>
    <lineage>
        <taxon>Eukaryota</taxon>
        <taxon>Viridiplantae</taxon>
        <taxon>Streptophyta</taxon>
        <taxon>Embryophyta</taxon>
        <taxon>Tracheophyta</taxon>
        <taxon>Spermatophyta</taxon>
        <taxon>Magnoliopsida</taxon>
        <taxon>eudicotyledons</taxon>
        <taxon>Gunneridae</taxon>
        <taxon>Pentapetalae</taxon>
        <taxon>rosids</taxon>
        <taxon>fabids</taxon>
        <taxon>Fabales</taxon>
        <taxon>Fabaceae</taxon>
        <taxon>Papilionoideae</taxon>
        <taxon>50 kb inversion clade</taxon>
        <taxon>NPAAA clade</taxon>
        <taxon>Hologalegina</taxon>
        <taxon>IRL clade</taxon>
        <taxon>Trifolieae</taxon>
        <taxon>Trifolium</taxon>
    </lineage>
</organism>
<evidence type="ECO:0000313" key="3">
    <source>
        <dbReference type="Proteomes" id="UP000265520"/>
    </source>
</evidence>
<evidence type="ECO:0000313" key="2">
    <source>
        <dbReference type="EMBL" id="MCI53959.1"/>
    </source>
</evidence>
<proteinExistence type="predicted"/>
<dbReference type="Proteomes" id="UP000265520">
    <property type="component" value="Unassembled WGS sequence"/>
</dbReference>
<keyword evidence="1" id="KW-1133">Transmembrane helix</keyword>
<keyword evidence="1" id="KW-0812">Transmembrane</keyword>
<reference evidence="2 3" key="1">
    <citation type="journal article" date="2018" name="Front. Plant Sci.">
        <title>Red Clover (Trifolium pratense) and Zigzag Clover (T. medium) - A Picture of Genomic Similarities and Differences.</title>
        <authorList>
            <person name="Dluhosova J."/>
            <person name="Istvanek J."/>
            <person name="Nedelnik J."/>
            <person name="Repkova J."/>
        </authorList>
    </citation>
    <scope>NUCLEOTIDE SEQUENCE [LARGE SCALE GENOMIC DNA]</scope>
    <source>
        <strain evidence="3">cv. 10/8</strain>
        <tissue evidence="2">Leaf</tissue>
    </source>
</reference>
<protein>
    <submittedName>
        <fullName evidence="2">Uncharacterized protein</fullName>
    </submittedName>
</protein>